<name>A0AAN6LZL5_9PLEO</name>
<dbReference type="GO" id="GO:0000146">
    <property type="term" value="F:microfilament motor activity"/>
    <property type="evidence" value="ECO:0007669"/>
    <property type="project" value="TreeGrafter"/>
</dbReference>
<dbReference type="FunFam" id="1.20.120.720:FF:000015">
    <property type="entry name" value="Myosin I"/>
    <property type="match status" value="1"/>
</dbReference>
<feature type="domain" description="Protein kinase" evidence="25">
    <location>
        <begin position="23"/>
        <end position="289"/>
    </location>
</feature>
<dbReference type="InterPro" id="IPR036947">
    <property type="entry name" value="POLO_box_dom_sf"/>
</dbReference>
<dbReference type="GO" id="GO:0007015">
    <property type="term" value="P:actin filament organization"/>
    <property type="evidence" value="ECO:0007669"/>
    <property type="project" value="TreeGrafter"/>
</dbReference>
<dbReference type="GO" id="GO:0051666">
    <property type="term" value="P:actin cortical patch localization"/>
    <property type="evidence" value="ECO:0007669"/>
    <property type="project" value="TreeGrafter"/>
</dbReference>
<dbReference type="CDD" id="cd13118">
    <property type="entry name" value="POLO_box_1"/>
    <property type="match status" value="1"/>
</dbReference>
<dbReference type="InterPro" id="IPR035535">
    <property type="entry name" value="Fungal_myosin-I_SH3"/>
</dbReference>
<keyword evidence="5" id="KW-0963">Cytoplasm</keyword>
<evidence type="ECO:0000256" key="7">
    <source>
        <dbReference type="ARBA" id="ARBA00022553"/>
    </source>
</evidence>
<evidence type="ECO:0000313" key="28">
    <source>
        <dbReference type="EMBL" id="KAK3208544.1"/>
    </source>
</evidence>
<dbReference type="SMART" id="SM00242">
    <property type="entry name" value="MYSc"/>
    <property type="match status" value="1"/>
</dbReference>
<dbReference type="InterPro" id="IPR001452">
    <property type="entry name" value="SH3_domain"/>
</dbReference>
<dbReference type="CDD" id="cd13117">
    <property type="entry name" value="POLO_box_2"/>
    <property type="match status" value="1"/>
</dbReference>
<feature type="compositionally biased region" description="Low complexity" evidence="23">
    <location>
        <begin position="478"/>
        <end position="488"/>
    </location>
</feature>
<dbReference type="EMBL" id="WVTA01000007">
    <property type="protein sequence ID" value="KAK3208544.1"/>
    <property type="molecule type" value="Genomic_DNA"/>
</dbReference>
<evidence type="ECO:0000256" key="6">
    <source>
        <dbReference type="ARBA" id="ARBA00022527"/>
    </source>
</evidence>
<feature type="binding site" evidence="22">
    <location>
        <position position="56"/>
    </location>
    <ligand>
        <name>ATP</name>
        <dbReference type="ChEBI" id="CHEBI:30616"/>
    </ligand>
</feature>
<dbReference type="SUPFAM" id="SSF52540">
    <property type="entry name" value="P-loop containing nucleoside triphosphate hydrolases"/>
    <property type="match status" value="1"/>
</dbReference>
<feature type="compositionally biased region" description="Pro residues" evidence="23">
    <location>
        <begin position="2084"/>
        <end position="2096"/>
    </location>
</feature>
<keyword evidence="8" id="KW-0808">Transferase</keyword>
<comment type="caution">
    <text evidence="28">The sequence shown here is derived from an EMBL/GenBank/DDBJ whole genome shotgun (WGS) entry which is preliminary data.</text>
</comment>
<keyword evidence="12" id="KW-0378">Hydrolase</keyword>
<dbReference type="Gene3D" id="3.40.850.10">
    <property type="entry name" value="Kinesin motor domain"/>
    <property type="match status" value="1"/>
</dbReference>
<dbReference type="PROSITE" id="PS00108">
    <property type="entry name" value="PROTEIN_KINASE_ST"/>
    <property type="match status" value="1"/>
</dbReference>
<evidence type="ECO:0000256" key="20">
    <source>
        <dbReference type="PROSITE-ProRule" id="PRU00192"/>
    </source>
</evidence>
<dbReference type="InterPro" id="IPR036072">
    <property type="entry name" value="MYSc_Myo1"/>
</dbReference>
<dbReference type="FunFam" id="1.10.10.820:FF:000001">
    <property type="entry name" value="Myosin heavy chain"/>
    <property type="match status" value="1"/>
</dbReference>
<dbReference type="Gene3D" id="3.30.1120.30">
    <property type="entry name" value="POLO box domain"/>
    <property type="match status" value="2"/>
</dbReference>
<keyword evidence="7" id="KW-0597">Phosphoprotein</keyword>
<feature type="compositionally biased region" description="Basic and acidic residues" evidence="23">
    <location>
        <begin position="445"/>
        <end position="464"/>
    </location>
</feature>
<feature type="compositionally biased region" description="Pro residues" evidence="23">
    <location>
        <begin position="2006"/>
        <end position="2022"/>
    </location>
</feature>
<dbReference type="InterPro" id="IPR017441">
    <property type="entry name" value="Protein_kinase_ATP_BS"/>
</dbReference>
<dbReference type="PANTHER" id="PTHR13140">
    <property type="entry name" value="MYOSIN"/>
    <property type="match status" value="1"/>
</dbReference>
<dbReference type="PROSITE" id="PS51456">
    <property type="entry name" value="MYOSIN_MOTOR"/>
    <property type="match status" value="1"/>
</dbReference>
<dbReference type="SUPFAM" id="SSF82615">
    <property type="entry name" value="Polo-box domain"/>
    <property type="match status" value="2"/>
</dbReference>
<dbReference type="GO" id="GO:0005886">
    <property type="term" value="C:plasma membrane"/>
    <property type="evidence" value="ECO:0007669"/>
    <property type="project" value="TreeGrafter"/>
</dbReference>
<evidence type="ECO:0000256" key="19">
    <source>
        <dbReference type="ARBA" id="ARBA00032645"/>
    </source>
</evidence>
<evidence type="ECO:0000256" key="16">
    <source>
        <dbReference type="ARBA" id="ARBA00023203"/>
    </source>
</evidence>
<keyword evidence="13 21" id="KW-0067">ATP-binding</keyword>
<evidence type="ECO:0000256" key="2">
    <source>
        <dbReference type="ARBA" id="ARBA00008314"/>
    </source>
</evidence>
<dbReference type="Proteomes" id="UP001280581">
    <property type="component" value="Unassembled WGS sequence"/>
</dbReference>
<feature type="region of interest" description="Disordered" evidence="23">
    <location>
        <begin position="400"/>
        <end position="553"/>
    </location>
</feature>
<dbReference type="GO" id="GO:0016459">
    <property type="term" value="C:myosin complex"/>
    <property type="evidence" value="ECO:0007669"/>
    <property type="project" value="UniProtKB-KW"/>
</dbReference>
<comment type="similarity">
    <text evidence="2 21">Belongs to the TRAFAC class myosin-kinesin ATPase superfamily. Myosin family.</text>
</comment>
<keyword evidence="16 21" id="KW-0009">Actin-binding</keyword>
<dbReference type="PANTHER" id="PTHR13140:SF837">
    <property type="entry name" value="MYOSIN-3-RELATED"/>
    <property type="match status" value="1"/>
</dbReference>
<protein>
    <recommendedName>
        <fullName evidence="3">Myosin-1</fullName>
    </recommendedName>
    <alternativeName>
        <fullName evidence="19">Class I unconventional myosin</fullName>
    </alternativeName>
    <alternativeName>
        <fullName evidence="18">Type I myosin</fullName>
    </alternativeName>
</protein>
<dbReference type="InterPro" id="IPR001609">
    <property type="entry name" value="Myosin_head_motor_dom-like"/>
</dbReference>
<dbReference type="InterPro" id="IPR010926">
    <property type="entry name" value="Myosin_TH1"/>
</dbReference>
<evidence type="ECO:0000256" key="22">
    <source>
        <dbReference type="PROSITE-ProRule" id="PRU10141"/>
    </source>
</evidence>
<evidence type="ECO:0000256" key="8">
    <source>
        <dbReference type="ARBA" id="ARBA00022679"/>
    </source>
</evidence>
<dbReference type="Gene3D" id="1.20.5.4820">
    <property type="match status" value="1"/>
</dbReference>
<dbReference type="InterPro" id="IPR036028">
    <property type="entry name" value="SH3-like_dom_sf"/>
</dbReference>
<feature type="domain" description="TH1" evidence="27">
    <location>
        <begin position="1728"/>
        <end position="1917"/>
    </location>
</feature>
<dbReference type="InterPro" id="IPR033695">
    <property type="entry name" value="POLO_box_2"/>
</dbReference>
<evidence type="ECO:0000259" key="25">
    <source>
        <dbReference type="PROSITE" id="PS50011"/>
    </source>
</evidence>
<dbReference type="Pfam" id="PF00018">
    <property type="entry name" value="SH3_1"/>
    <property type="match status" value="1"/>
</dbReference>
<dbReference type="GO" id="GO:0004674">
    <property type="term" value="F:protein serine/threonine kinase activity"/>
    <property type="evidence" value="ECO:0007669"/>
    <property type="project" value="UniProtKB-KW"/>
</dbReference>
<keyword evidence="14 21" id="KW-0518">Myosin</keyword>
<evidence type="ECO:0000256" key="13">
    <source>
        <dbReference type="ARBA" id="ARBA00022840"/>
    </source>
</evidence>
<accession>A0AAN6LZL5</accession>
<keyword evidence="17" id="KW-0206">Cytoskeleton</keyword>
<feature type="compositionally biased region" description="Basic and acidic residues" evidence="23">
    <location>
        <begin position="491"/>
        <end position="514"/>
    </location>
</feature>
<dbReference type="GO" id="GO:0001411">
    <property type="term" value="C:hyphal tip"/>
    <property type="evidence" value="ECO:0007669"/>
    <property type="project" value="UniProtKB-ARBA"/>
</dbReference>
<feature type="region of interest" description="Disordered" evidence="23">
    <location>
        <begin position="892"/>
        <end position="927"/>
    </location>
</feature>
<keyword evidence="11" id="KW-0418">Kinase</keyword>
<feature type="compositionally biased region" description="Low complexity" evidence="23">
    <location>
        <begin position="2119"/>
        <end position="2128"/>
    </location>
</feature>
<evidence type="ECO:0000313" key="29">
    <source>
        <dbReference type="Proteomes" id="UP001280581"/>
    </source>
</evidence>
<feature type="region of interest" description="Disordered" evidence="23">
    <location>
        <begin position="1907"/>
        <end position="2039"/>
    </location>
</feature>
<dbReference type="SMART" id="SM00326">
    <property type="entry name" value="SH3"/>
    <property type="match status" value="1"/>
</dbReference>
<proteinExistence type="inferred from homology"/>
<evidence type="ECO:0000256" key="17">
    <source>
        <dbReference type="ARBA" id="ARBA00023212"/>
    </source>
</evidence>
<dbReference type="InterPro" id="IPR000719">
    <property type="entry name" value="Prot_kinase_dom"/>
</dbReference>
<feature type="domain" description="SH3" evidence="24">
    <location>
        <begin position="2021"/>
        <end position="2082"/>
    </location>
</feature>
<comment type="subcellular location">
    <subcellularLocation>
        <location evidence="1">Cytoplasm</location>
        <location evidence="1">Cytoskeleton</location>
        <location evidence="1">Actin patch</location>
    </subcellularLocation>
</comment>
<dbReference type="InterPro" id="IPR027417">
    <property type="entry name" value="P-loop_NTPase"/>
</dbReference>
<feature type="compositionally biased region" description="Polar residues" evidence="23">
    <location>
        <begin position="1990"/>
        <end position="2005"/>
    </location>
</feature>
<evidence type="ECO:0000256" key="21">
    <source>
        <dbReference type="PROSITE-ProRule" id="PRU00782"/>
    </source>
</evidence>
<dbReference type="Pfam" id="PF00069">
    <property type="entry name" value="Pkinase"/>
    <property type="match status" value="1"/>
</dbReference>
<dbReference type="PRINTS" id="PR00193">
    <property type="entry name" value="MYOSINHEAVY"/>
</dbReference>
<dbReference type="InterPro" id="IPR008271">
    <property type="entry name" value="Ser/Thr_kinase_AS"/>
</dbReference>
<feature type="compositionally biased region" description="Low complexity" evidence="23">
    <location>
        <begin position="1968"/>
        <end position="1988"/>
    </location>
</feature>
<dbReference type="PROSITE" id="PS50002">
    <property type="entry name" value="SH3"/>
    <property type="match status" value="1"/>
</dbReference>
<dbReference type="GO" id="GO:0006897">
    <property type="term" value="P:endocytosis"/>
    <property type="evidence" value="ECO:0007669"/>
    <property type="project" value="TreeGrafter"/>
</dbReference>
<dbReference type="Gene3D" id="1.20.120.720">
    <property type="entry name" value="Myosin VI head, motor domain, U50 subdomain"/>
    <property type="match status" value="1"/>
</dbReference>
<keyword evidence="9" id="KW-0677">Repeat</keyword>
<dbReference type="Gene3D" id="2.30.30.40">
    <property type="entry name" value="SH3 Domains"/>
    <property type="match status" value="1"/>
</dbReference>
<evidence type="ECO:0000256" key="12">
    <source>
        <dbReference type="ARBA" id="ARBA00022801"/>
    </source>
</evidence>
<organism evidence="28 29">
    <name type="scientific">Pseudopithomyces chartarum</name>
    <dbReference type="NCBI Taxonomy" id="1892770"/>
    <lineage>
        <taxon>Eukaryota</taxon>
        <taxon>Fungi</taxon>
        <taxon>Dikarya</taxon>
        <taxon>Ascomycota</taxon>
        <taxon>Pezizomycotina</taxon>
        <taxon>Dothideomycetes</taxon>
        <taxon>Pleosporomycetidae</taxon>
        <taxon>Pleosporales</taxon>
        <taxon>Massarineae</taxon>
        <taxon>Didymosphaeriaceae</taxon>
        <taxon>Pseudopithomyces</taxon>
    </lineage>
</organism>
<feature type="region of interest" description="Actin-binding" evidence="21">
    <location>
        <begin position="1543"/>
        <end position="1565"/>
    </location>
</feature>
<dbReference type="GO" id="GO:0030428">
    <property type="term" value="C:cell septum"/>
    <property type="evidence" value="ECO:0007669"/>
    <property type="project" value="UniProtKB-ARBA"/>
</dbReference>
<evidence type="ECO:0000256" key="11">
    <source>
        <dbReference type="ARBA" id="ARBA00022777"/>
    </source>
</evidence>
<dbReference type="FunFam" id="1.20.5.4820:FF:000004">
    <property type="entry name" value="Myosin IE"/>
    <property type="match status" value="1"/>
</dbReference>
<sequence>MSAPSVHADAPPELVCDPEGLQYETGPQLGKGGFAICHRAKLLHHEHLGNTTVALKIVKSKMEPPKLAQKFVTELQIHSKLAHPNIVEFYRAFSFQKSTFVVLELCGNGSLADAIKKRKYFTMPEIRRFMIQTCGAIKYLHQRNIVHRDLKTGNLFLDSDMNVKVGDFGLAALLVSQSDYGAIRRTTMCGTPNYLAPEVLEKTGKGHDEKVDLWAIGIMMYTLAVGRAPFHSTKREDIYRKLKAREYSWPDLAKCPNEITDDLRDIVSLLLVHEDERPTPDEIVAHPFFTLGHVPLQLDSACTSRVPKWSKVRPPTAATIKRGFTDEWWSLCKASAVGKYGPEPGQTFGAYGSRRNKTVARDCQKEIESGKQPSIPFAKETVYLPFPARVQWPFQNNAGGLSDITEEKDSSSEGQALVETSGNDRIKGRPVRAARRAEVIPTLQENRDPVQEEEPLQRMVERPPARVRTVRKISNPRVTAATAPAAVPLRVPKETRSSQRTRSVKETSKEKQEPLVDIPPLRASRMSSRSTQKQEPSAPKPVTTQSTTTRTTSRLRALSTEIAATDPTAVLAQLYTFKDNLTRALEKKPTYSKRDKHAKLPFVSKWVDYSRKYGVGYVLDGGSVGVLTAATEHYPVTVGFATNGLHHLKQLSKDPEYLKAIPIQFWAAPKKDQGICRVRISEQRRADDIRLYWQKFCKYMCSELGDENWPENDGERPNFVKFYQRLGNFGIWGFDDGSFQFNFPDHTKLVLSPDATYGKLICLSMEGAAVLKETKKVPWDFVKSRETLHGSLQQLMYGSVRQEDSYKELTEANDLRGKLEFIQAIVEDWITGGGLGCLGDLKDYEWRGVQPVTDRKRHDWASVGSEAGAGKATYPHPLPRHCTAPYHAAAATANTPNDHPARRDVRPPSTLPCFRSLVPSPAQSPRLGRTIDRLESGRAIALGSNHAGGTVSRTTSKGARAGRKKDAAAGGAPKAGFAKKAVFESTKKKEVGVSDLTLLSKISNEAINENLKKRFENREIYTYIGHVLVSVNPFRDLGIYTDQVLDSYKGKNRLEVPPHVFAIAESSYYNMKAYKENQCVIISGESGAGKTEAAKRLMQYIANVSGGNNTSIQHVKDTVLATNPLLESFGNAKTLRNNNSSRFGKYLEIQFNSQGEPIGAHINNYLLEKSRVVGQITNERNFHIFYQFAKAASSNHRETFGIQQPQQYVYTSRSKCYDVQGIDDHAEFQDTLNAMKIIGLSQDEQDSIFRMLSAILWLGNVTFREDDKGETIIVDQSVVDFVAYLLEVESAHVNKALTTRVMETSRGGRRGSVYDVPLNPAQAGAVRDALSKAIYFNLFDWIVERVNVSLEARDTVAYSIGILDIYGFEIFERNSFEQLCINYVNEKLQQIFIQLTLKAEQEEYEREQIKWTPIKYFDNKVVCELIEERRPPGVFANLNDACATASADPAAADQTFASRLNSLSSNPNFQPRQGQFVIKHYAGDVSYAIDGMTDKNKDQLLKDLLVLLGNSSNNFVHTLFPEQVDTDNKRRPPTAGDKIKVSANALVDTLMKAQPSYIRTIKPNENKSPTEYNEPNVLHQIKYLGLQENVRIRRAGFASRQTFEKFVERFFLLSPKTGYAGEYTWSGTYESGAKQILKDTNIPAEEFQTGVTKVFIKTPETLFALETMRDRYWHNMAIRIQRAWRNYLRYRTECAIRIQRFWRRINGGFEFIELRDQGHKVLQGRKERRRYSLVGYRRFMGDYLGIGNKGGPGEVVANAIGISNQEVLFSCRAEVLVSKLGRSSKPEARTLILTKANVYLVKQSLVNRQVQIQAERTISVGAIKFVSCTTLKDDWFSIGVGSPQEPDPLVNCIFKTEFFTHLTNILRGSLTLKIGEAIEFNKKPGKPAQVKSIKDPAVQRDDLYKSGTIHTSAGEPPNSQSKPTPKGKQVAAKPITKGKLLRPGGPGGGPSKLASRPAQPRPTPTPAAAPVAAPAASQPRAVPQPVAALSNGTSHARNASTSSNRVPPPPPPPPPTAPPAPKEPTYKALYDFQGQSTGELGLKKDEIILVTQKEGNGWWLASRLDKSASGWAPSAYLEEVISRPSPPPAPPAPPARPAANGVRGKPAPPAPPAKRPAAKKAAAPGAARDSGYSGSGTSNSDIGPRDSGSSIAGGLAEALRQRQAAMHGKKAADEDDW</sequence>
<evidence type="ECO:0000256" key="3">
    <source>
        <dbReference type="ARBA" id="ARBA00016187"/>
    </source>
</evidence>
<feature type="binding site" evidence="21">
    <location>
        <begin position="1084"/>
        <end position="1091"/>
    </location>
    <ligand>
        <name>ATP</name>
        <dbReference type="ChEBI" id="CHEBI:30616"/>
    </ligand>
</feature>
<evidence type="ECO:0000256" key="5">
    <source>
        <dbReference type="ARBA" id="ARBA00022490"/>
    </source>
</evidence>
<dbReference type="GO" id="GO:0051015">
    <property type="term" value="F:actin filament binding"/>
    <property type="evidence" value="ECO:0007669"/>
    <property type="project" value="TreeGrafter"/>
</dbReference>
<evidence type="ECO:0000256" key="10">
    <source>
        <dbReference type="ARBA" id="ARBA00022741"/>
    </source>
</evidence>
<evidence type="ECO:0000256" key="15">
    <source>
        <dbReference type="ARBA" id="ARBA00023175"/>
    </source>
</evidence>
<dbReference type="Pfam" id="PF06017">
    <property type="entry name" value="Myosin_TH1"/>
    <property type="match status" value="1"/>
</dbReference>
<dbReference type="InterPro" id="IPR036961">
    <property type="entry name" value="Kinesin_motor_dom_sf"/>
</dbReference>
<dbReference type="PROSITE" id="PS51757">
    <property type="entry name" value="TH1"/>
    <property type="match status" value="1"/>
</dbReference>
<feature type="compositionally biased region" description="Polar residues" evidence="23">
    <location>
        <begin position="412"/>
        <end position="421"/>
    </location>
</feature>
<feature type="region of interest" description="Disordered" evidence="23">
    <location>
        <begin position="2081"/>
        <end position="2177"/>
    </location>
</feature>
<evidence type="ECO:0000259" key="26">
    <source>
        <dbReference type="PROSITE" id="PS51456"/>
    </source>
</evidence>
<dbReference type="Gene3D" id="1.20.58.530">
    <property type="match status" value="1"/>
</dbReference>
<reference evidence="28 29" key="1">
    <citation type="submission" date="2021-02" db="EMBL/GenBank/DDBJ databases">
        <title>Genome assembly of Pseudopithomyces chartarum.</title>
        <authorList>
            <person name="Jauregui R."/>
            <person name="Singh J."/>
            <person name="Voisey C."/>
        </authorList>
    </citation>
    <scope>NUCLEOTIDE SEQUENCE [LARGE SCALE GENOMIC DNA]</scope>
    <source>
        <strain evidence="28 29">AGR01</strain>
    </source>
</reference>
<keyword evidence="15 21" id="KW-0505">Motor protein</keyword>
<keyword evidence="4 20" id="KW-0728">SH3 domain</keyword>
<feature type="compositionally biased region" description="Low complexity" evidence="23">
    <location>
        <begin position="543"/>
        <end position="553"/>
    </location>
</feature>
<dbReference type="CDD" id="cd01378">
    <property type="entry name" value="MYSc_Myo1"/>
    <property type="match status" value="1"/>
</dbReference>
<dbReference type="InterPro" id="IPR011009">
    <property type="entry name" value="Kinase-like_dom_sf"/>
</dbReference>
<evidence type="ECO:0000256" key="14">
    <source>
        <dbReference type="ARBA" id="ARBA00023123"/>
    </source>
</evidence>
<feature type="region of interest" description="Disordered" evidence="23">
    <location>
        <begin position="944"/>
        <end position="971"/>
    </location>
</feature>
<evidence type="ECO:0000256" key="4">
    <source>
        <dbReference type="ARBA" id="ARBA00022443"/>
    </source>
</evidence>
<keyword evidence="10 21" id="KW-0547">Nucleotide-binding</keyword>
<dbReference type="PROSITE" id="PS50011">
    <property type="entry name" value="PROTEIN_KINASE_DOM"/>
    <property type="match status" value="1"/>
</dbReference>
<keyword evidence="6" id="KW-0723">Serine/threonine-protein kinase</keyword>
<dbReference type="Gene3D" id="1.10.510.10">
    <property type="entry name" value="Transferase(Phosphotransferase) domain 1"/>
    <property type="match status" value="1"/>
</dbReference>
<dbReference type="GO" id="GO:0005524">
    <property type="term" value="F:ATP binding"/>
    <property type="evidence" value="ECO:0007669"/>
    <property type="project" value="UniProtKB-UniRule"/>
</dbReference>
<dbReference type="PROSITE" id="PS00107">
    <property type="entry name" value="PROTEIN_KINASE_ATP"/>
    <property type="match status" value="1"/>
</dbReference>
<dbReference type="Gene3D" id="1.10.10.820">
    <property type="match status" value="1"/>
</dbReference>
<dbReference type="SUPFAM" id="SSF56112">
    <property type="entry name" value="Protein kinase-like (PK-like)"/>
    <property type="match status" value="1"/>
</dbReference>
<feature type="compositionally biased region" description="Polar residues" evidence="23">
    <location>
        <begin position="525"/>
        <end position="535"/>
    </location>
</feature>
<keyword evidence="29" id="KW-1185">Reference proteome</keyword>
<dbReference type="SUPFAM" id="SSF50044">
    <property type="entry name" value="SH3-domain"/>
    <property type="match status" value="1"/>
</dbReference>
<dbReference type="Pfam" id="PF00063">
    <property type="entry name" value="Myosin_head"/>
    <property type="match status" value="1"/>
</dbReference>
<dbReference type="CDD" id="cd11858">
    <property type="entry name" value="SH3_Myosin-I_fungi"/>
    <property type="match status" value="1"/>
</dbReference>
<dbReference type="SMART" id="SM00220">
    <property type="entry name" value="S_TKc"/>
    <property type="match status" value="1"/>
</dbReference>
<dbReference type="GO" id="GO:0016787">
    <property type="term" value="F:hydrolase activity"/>
    <property type="evidence" value="ECO:0007669"/>
    <property type="project" value="UniProtKB-KW"/>
</dbReference>
<evidence type="ECO:0000256" key="1">
    <source>
        <dbReference type="ARBA" id="ARBA00004134"/>
    </source>
</evidence>
<dbReference type="FunFam" id="1.20.58.530:FF:000007">
    <property type="entry name" value="Myosin IE"/>
    <property type="match status" value="1"/>
</dbReference>
<evidence type="ECO:0000256" key="23">
    <source>
        <dbReference type="SAM" id="MobiDB-lite"/>
    </source>
</evidence>
<evidence type="ECO:0000259" key="24">
    <source>
        <dbReference type="PROSITE" id="PS50002"/>
    </source>
</evidence>
<feature type="domain" description="Myosin motor" evidence="26">
    <location>
        <begin position="991"/>
        <end position="1670"/>
    </location>
</feature>
<evidence type="ECO:0000259" key="27">
    <source>
        <dbReference type="PROSITE" id="PS51757"/>
    </source>
</evidence>
<evidence type="ECO:0000256" key="9">
    <source>
        <dbReference type="ARBA" id="ARBA00022737"/>
    </source>
</evidence>
<gene>
    <name evidence="28" type="ORF">GRF29_77g1032048</name>
</gene>
<dbReference type="InterPro" id="IPR033701">
    <property type="entry name" value="POLO_box_1"/>
</dbReference>
<dbReference type="FunFam" id="1.10.510.10:FF:000762">
    <property type="entry name" value="Serine/threonine-protein kinase"/>
    <property type="match status" value="1"/>
</dbReference>
<evidence type="ECO:0000256" key="18">
    <source>
        <dbReference type="ARBA" id="ARBA00029665"/>
    </source>
</evidence>
<dbReference type="GO" id="GO:0030479">
    <property type="term" value="C:actin cortical patch"/>
    <property type="evidence" value="ECO:0007669"/>
    <property type="project" value="UniProtKB-SubCell"/>
</dbReference>